<dbReference type="InterPro" id="IPR011059">
    <property type="entry name" value="Metal-dep_hydrolase_composite"/>
</dbReference>
<feature type="domain" description="Amidohydrolase 3" evidence="2">
    <location>
        <begin position="71"/>
        <end position="558"/>
    </location>
</feature>
<dbReference type="EMBL" id="REFJ01000007">
    <property type="protein sequence ID" value="RMA77656.1"/>
    <property type="molecule type" value="Genomic_DNA"/>
</dbReference>
<keyword evidence="1" id="KW-0732">Signal</keyword>
<dbReference type="OrthoDB" id="5734927at2"/>
<evidence type="ECO:0000313" key="4">
    <source>
        <dbReference type="Proteomes" id="UP000267187"/>
    </source>
</evidence>
<dbReference type="InterPro" id="IPR033932">
    <property type="entry name" value="YtcJ-like"/>
</dbReference>
<accession>A0A3L9ZYX3</accession>
<dbReference type="Pfam" id="PF07969">
    <property type="entry name" value="Amidohydro_3"/>
    <property type="match status" value="1"/>
</dbReference>
<dbReference type="Gene3D" id="3.20.20.140">
    <property type="entry name" value="Metal-dependent hydrolases"/>
    <property type="match status" value="1"/>
</dbReference>
<dbReference type="InterPro" id="IPR013108">
    <property type="entry name" value="Amidohydro_3"/>
</dbReference>
<reference evidence="3 4" key="1">
    <citation type="submission" date="2018-10" db="EMBL/GenBank/DDBJ databases">
        <title>Genomic Encyclopedia of Type Strains, Phase IV (KMG-IV): sequencing the most valuable type-strain genomes for metagenomic binning, comparative biology and taxonomic classification.</title>
        <authorList>
            <person name="Goeker M."/>
        </authorList>
    </citation>
    <scope>NUCLEOTIDE SEQUENCE [LARGE SCALE GENOMIC DNA]</scope>
    <source>
        <strain evidence="3 4">DSM 25080</strain>
    </source>
</reference>
<evidence type="ECO:0000313" key="3">
    <source>
        <dbReference type="EMBL" id="RMA77656.1"/>
    </source>
</evidence>
<evidence type="ECO:0000259" key="2">
    <source>
        <dbReference type="Pfam" id="PF07969"/>
    </source>
</evidence>
<dbReference type="Gene3D" id="2.30.40.10">
    <property type="entry name" value="Urease, subunit C, domain 1"/>
    <property type="match status" value="1"/>
</dbReference>
<dbReference type="RefSeq" id="WP_121877776.1">
    <property type="nucleotide sequence ID" value="NZ_REFJ01000007.1"/>
</dbReference>
<dbReference type="PANTHER" id="PTHR22642">
    <property type="entry name" value="IMIDAZOLONEPROPIONASE"/>
    <property type="match status" value="1"/>
</dbReference>
<keyword evidence="4" id="KW-1185">Reference proteome</keyword>
<feature type="chain" id="PRO_5018124154" description="Amidohydrolase 3 domain-containing protein" evidence="1">
    <location>
        <begin position="24"/>
        <end position="562"/>
    </location>
</feature>
<dbReference type="InterPro" id="IPR032466">
    <property type="entry name" value="Metal_Hydrolase"/>
</dbReference>
<feature type="signal peptide" evidence="1">
    <location>
        <begin position="1"/>
        <end position="23"/>
    </location>
</feature>
<organism evidence="3 4">
    <name type="scientific">Umboniibacter marinipuniceus</name>
    <dbReference type="NCBI Taxonomy" id="569599"/>
    <lineage>
        <taxon>Bacteria</taxon>
        <taxon>Pseudomonadati</taxon>
        <taxon>Pseudomonadota</taxon>
        <taxon>Gammaproteobacteria</taxon>
        <taxon>Cellvibrionales</taxon>
        <taxon>Cellvibrionaceae</taxon>
        <taxon>Umboniibacter</taxon>
    </lineage>
</organism>
<dbReference type="PROSITE" id="PS51257">
    <property type="entry name" value="PROKAR_LIPOPROTEIN"/>
    <property type="match status" value="1"/>
</dbReference>
<sequence>MKQLILAATLLSLIGCDTTPNHADTVVLGGPIYTVNDSQPFVEALAAQDGRVLEVGSLTQIEALIGPNTAIIDLNGRAMYPGFVEGHGHLAGLGKALVTVDLSSAESYQEVIARVAAAASQQPPGSWVMGWGWHQSKWSNDGSDYVGGFPTHGALTAAVPNHPVDLRHASGHATLVNQMAMDLAGIDHQTDYGIGGEVVKDSNGEPTGVLNENATYLVDAFTASSTAVQASEDIIRASEHALANGITSFHDAGTLSHELEAMMALGDSGQLAIRVYSMLSSSQPELVESWLLREPAVGLYDNHLSVRSIKIHADGALGSRGAWLLRAYTDAPEVFGMPTYPMDGVEALALAGLERGFQVNVHAIGDRTNQETLNRFERALRQFPEIDHRFRIEHAQHLHPDDIKRFAELGVIPSMQAIHMSSDRPWAIDRLGIERIESGAYMWSDLIDSGAIIVNGTDVPIEPINPIANFYAAVTRQTLAGQPEGGYEAGQRMTRDEALKSMTFWPAVGAFEEGFKGQLSKGYLFDAVILSNDIMTVDSDEILNVQIEQTIVAGQTRYLKEG</sequence>
<dbReference type="Gene3D" id="3.10.310.70">
    <property type="match status" value="1"/>
</dbReference>
<dbReference type="SUPFAM" id="SSF51338">
    <property type="entry name" value="Composite domain of metallo-dependent hydrolases"/>
    <property type="match status" value="1"/>
</dbReference>
<protein>
    <recommendedName>
        <fullName evidence="2">Amidohydrolase 3 domain-containing protein</fullName>
    </recommendedName>
</protein>
<dbReference type="Proteomes" id="UP000267187">
    <property type="component" value="Unassembled WGS sequence"/>
</dbReference>
<name>A0A3L9ZYX3_9GAMM</name>
<dbReference type="GO" id="GO:0016810">
    <property type="term" value="F:hydrolase activity, acting on carbon-nitrogen (but not peptide) bonds"/>
    <property type="evidence" value="ECO:0007669"/>
    <property type="project" value="InterPro"/>
</dbReference>
<dbReference type="SUPFAM" id="SSF51556">
    <property type="entry name" value="Metallo-dependent hydrolases"/>
    <property type="match status" value="1"/>
</dbReference>
<proteinExistence type="predicted"/>
<gene>
    <name evidence="3" type="ORF">DFR27_2476</name>
</gene>
<comment type="caution">
    <text evidence="3">The sequence shown here is derived from an EMBL/GenBank/DDBJ whole genome shotgun (WGS) entry which is preliminary data.</text>
</comment>
<evidence type="ECO:0000256" key="1">
    <source>
        <dbReference type="SAM" id="SignalP"/>
    </source>
</evidence>
<dbReference type="CDD" id="cd01300">
    <property type="entry name" value="YtcJ_like"/>
    <property type="match status" value="1"/>
</dbReference>
<dbReference type="PANTHER" id="PTHR22642:SF2">
    <property type="entry name" value="PROTEIN LONG AFTER FAR-RED 3"/>
    <property type="match status" value="1"/>
</dbReference>
<dbReference type="AlphaFoldDB" id="A0A3L9ZYX3"/>